<protein>
    <submittedName>
        <fullName evidence="6">LysR family transcriptional regulator</fullName>
    </submittedName>
</protein>
<dbReference type="PANTHER" id="PTHR30346:SF28">
    <property type="entry name" value="HTH-TYPE TRANSCRIPTIONAL REGULATOR CYNR"/>
    <property type="match status" value="1"/>
</dbReference>
<evidence type="ECO:0000313" key="7">
    <source>
        <dbReference type="Proteomes" id="UP000515679"/>
    </source>
</evidence>
<evidence type="ECO:0000313" key="6">
    <source>
        <dbReference type="EMBL" id="QMV43789.1"/>
    </source>
</evidence>
<dbReference type="Gene3D" id="3.40.190.290">
    <property type="match status" value="1"/>
</dbReference>
<dbReference type="EMBL" id="CP041969">
    <property type="protein sequence ID" value="QMV43789.1"/>
    <property type="molecule type" value="Genomic_DNA"/>
</dbReference>
<dbReference type="GO" id="GO:0003700">
    <property type="term" value="F:DNA-binding transcription factor activity"/>
    <property type="evidence" value="ECO:0007669"/>
    <property type="project" value="InterPro"/>
</dbReference>
<gene>
    <name evidence="6" type="ORF">FPL14_23415</name>
</gene>
<dbReference type="InterPro" id="IPR036390">
    <property type="entry name" value="WH_DNA-bd_sf"/>
</dbReference>
<name>A0A7G5C3K5_9BACL</name>
<dbReference type="FunFam" id="1.10.10.10:FF:000001">
    <property type="entry name" value="LysR family transcriptional regulator"/>
    <property type="match status" value="1"/>
</dbReference>
<dbReference type="SUPFAM" id="SSF53850">
    <property type="entry name" value="Periplasmic binding protein-like II"/>
    <property type="match status" value="1"/>
</dbReference>
<organism evidence="6 7">
    <name type="scientific">Cohnella cholangitidis</name>
    <dbReference type="NCBI Taxonomy" id="2598458"/>
    <lineage>
        <taxon>Bacteria</taxon>
        <taxon>Bacillati</taxon>
        <taxon>Bacillota</taxon>
        <taxon>Bacilli</taxon>
        <taxon>Bacillales</taxon>
        <taxon>Paenibacillaceae</taxon>
        <taxon>Cohnella</taxon>
    </lineage>
</organism>
<feature type="domain" description="HTH lysR-type" evidence="5">
    <location>
        <begin position="1"/>
        <end position="58"/>
    </location>
</feature>
<comment type="similarity">
    <text evidence="1">Belongs to the LysR transcriptional regulatory family.</text>
</comment>
<dbReference type="Proteomes" id="UP000515679">
    <property type="component" value="Chromosome"/>
</dbReference>
<dbReference type="CDD" id="cd08434">
    <property type="entry name" value="PBP2_GltC_like"/>
    <property type="match status" value="1"/>
</dbReference>
<dbReference type="Pfam" id="PF00126">
    <property type="entry name" value="HTH_1"/>
    <property type="match status" value="1"/>
</dbReference>
<evidence type="ECO:0000256" key="2">
    <source>
        <dbReference type="ARBA" id="ARBA00023015"/>
    </source>
</evidence>
<evidence type="ECO:0000256" key="1">
    <source>
        <dbReference type="ARBA" id="ARBA00009437"/>
    </source>
</evidence>
<dbReference type="PRINTS" id="PR00039">
    <property type="entry name" value="HTHLYSR"/>
</dbReference>
<dbReference type="InterPro" id="IPR005119">
    <property type="entry name" value="LysR_subst-bd"/>
</dbReference>
<proteinExistence type="inferred from homology"/>
<keyword evidence="2" id="KW-0805">Transcription regulation</keyword>
<keyword evidence="7" id="KW-1185">Reference proteome</keyword>
<dbReference type="InterPro" id="IPR000847">
    <property type="entry name" value="LysR_HTH_N"/>
</dbReference>
<dbReference type="PROSITE" id="PS50931">
    <property type="entry name" value="HTH_LYSR"/>
    <property type="match status" value="1"/>
</dbReference>
<dbReference type="RefSeq" id="WP_182300029.1">
    <property type="nucleotide sequence ID" value="NZ_CP041969.1"/>
</dbReference>
<keyword evidence="3" id="KW-0238">DNA-binding</keyword>
<dbReference type="AlphaFoldDB" id="A0A7G5C3K5"/>
<dbReference type="SUPFAM" id="SSF46785">
    <property type="entry name" value="Winged helix' DNA-binding domain"/>
    <property type="match status" value="1"/>
</dbReference>
<dbReference type="InterPro" id="IPR036388">
    <property type="entry name" value="WH-like_DNA-bd_sf"/>
</dbReference>
<accession>A0A7G5C3K5</accession>
<sequence>MELNQMEYFLTVARTQHVTKAAEVLNITQPALSHSLAKLEEELGVQLFERSGRNVQLNRYGKLFAGRVEEALRQVGLGKQEISELANPESGVVSLAFLNILGSEVVPKLISAFHRRYPAIRFELEQGNYQTVRGLLDSGQSDLAIVSPCSNIMGVNRALLFETDLFAVVPEGHRLGERNSVWMKELEDEPFIDHNPNCGFRAVLERSYRQTGFTPKVKYQAEDLQTVAGFVSAGLGVALLPPSKGLRLPNMSWIPVKDPVCRCEVGLEWKDKRYLSPAVRLFREFVIEFYEKKEVEALPV</sequence>
<dbReference type="GO" id="GO:0032993">
    <property type="term" value="C:protein-DNA complex"/>
    <property type="evidence" value="ECO:0007669"/>
    <property type="project" value="TreeGrafter"/>
</dbReference>
<evidence type="ECO:0000259" key="5">
    <source>
        <dbReference type="PROSITE" id="PS50931"/>
    </source>
</evidence>
<dbReference type="Pfam" id="PF03466">
    <property type="entry name" value="LysR_substrate"/>
    <property type="match status" value="1"/>
</dbReference>
<dbReference type="Gene3D" id="1.10.10.10">
    <property type="entry name" value="Winged helix-like DNA-binding domain superfamily/Winged helix DNA-binding domain"/>
    <property type="match status" value="1"/>
</dbReference>
<dbReference type="PANTHER" id="PTHR30346">
    <property type="entry name" value="TRANSCRIPTIONAL DUAL REGULATOR HCAR-RELATED"/>
    <property type="match status" value="1"/>
</dbReference>
<keyword evidence="4" id="KW-0804">Transcription</keyword>
<reference evidence="6 7" key="1">
    <citation type="submission" date="2019-07" db="EMBL/GenBank/DDBJ databases">
        <authorList>
            <person name="Kim J.K."/>
            <person name="Cheong H.-M."/>
            <person name="Choi Y."/>
            <person name="Hwang K.J."/>
            <person name="Lee S."/>
            <person name="Choi C."/>
        </authorList>
    </citation>
    <scope>NUCLEOTIDE SEQUENCE [LARGE SCALE GENOMIC DNA]</scope>
    <source>
        <strain evidence="6 7">KS 22</strain>
    </source>
</reference>
<evidence type="ECO:0000256" key="3">
    <source>
        <dbReference type="ARBA" id="ARBA00023125"/>
    </source>
</evidence>
<dbReference type="GO" id="GO:0003677">
    <property type="term" value="F:DNA binding"/>
    <property type="evidence" value="ECO:0007669"/>
    <property type="project" value="UniProtKB-KW"/>
</dbReference>
<evidence type="ECO:0000256" key="4">
    <source>
        <dbReference type="ARBA" id="ARBA00023163"/>
    </source>
</evidence>
<dbReference type="KEGG" id="cchl:FPL14_23415"/>